<dbReference type="AlphaFoldDB" id="A0AAE0BYM0"/>
<sequence>MIVPGKYLFAAPLAFGPEDSGPSPDAPVTYKMLTNSDLDALPLTKRESDAVAKAKNLSSLVVISGAIPVSGWKQDIRQDSLGRSVSSGWMVADLSSAPTRALAARHLWVNGRRAARTSVPGATGPRRPPIWGSKAWAFESKKSVNWSKINVTSPVSGKMVERMTCSSSGFKLKPGDHANTALAWPNSGAGVELVFQGVSPAAWAEPRCPVANVTNTSDGGAFIEVVQPCHCSYAYKCLLMTGGKPSVNPPTAILNVGVAGATASSAQPTPGTWWLDPQEKRLYYAPLAGEDMAAAEVLLPITEALVRGANVSNVRFRGLSFRHTTWLQPSSSTGFVEVQSGQHLSAPGWPGSISGQLLTTPGAVTFTAARNISLEECEFTALGAAGASFDRAQSCSLSKCYIHDVSGAAVQFGRFAGPNATLAPGPDTPESERDLRNSIVDSVIVGAGAELRGAAAVSIGYTAGTRVSQNTMTQLPASGVSLGWGWGRPGGASFMKDNQVIGNRVHKFKEVMHDGGCVYLQGDQPGTLIADNWCSTLMPNGGGGVLYPDEGSGEMLWRSNVLTDIPHSVDAYHIWTASVHNQAFIDNFRASTKVNNHGTNITFVNDTLIDGSHPPLAAWSIMNASGAGGQSLWPLPDIPLPPVPSGLQDKLSTATQLWTSRS</sequence>
<dbReference type="EMBL" id="LGRX02031776">
    <property type="protein sequence ID" value="KAK3244514.1"/>
    <property type="molecule type" value="Genomic_DNA"/>
</dbReference>
<evidence type="ECO:0000313" key="1">
    <source>
        <dbReference type="EMBL" id="KAK3244514.1"/>
    </source>
</evidence>
<gene>
    <name evidence="1" type="ORF">CYMTET_45874</name>
</gene>
<reference evidence="1 2" key="1">
    <citation type="journal article" date="2015" name="Genome Biol. Evol.">
        <title>Comparative Genomics of a Bacterivorous Green Alga Reveals Evolutionary Causalities and Consequences of Phago-Mixotrophic Mode of Nutrition.</title>
        <authorList>
            <person name="Burns J.A."/>
            <person name="Paasch A."/>
            <person name="Narechania A."/>
            <person name="Kim E."/>
        </authorList>
    </citation>
    <scope>NUCLEOTIDE SEQUENCE [LARGE SCALE GENOMIC DNA]</scope>
    <source>
        <strain evidence="1 2">PLY_AMNH</strain>
    </source>
</reference>
<comment type="caution">
    <text evidence="1">The sequence shown here is derived from an EMBL/GenBank/DDBJ whole genome shotgun (WGS) entry which is preliminary data.</text>
</comment>
<dbReference type="PANTHER" id="PTHR36453">
    <property type="entry name" value="SECRETED PROTEIN-RELATED"/>
    <property type="match status" value="1"/>
</dbReference>
<keyword evidence="2" id="KW-1185">Reference proteome</keyword>
<dbReference type="Proteomes" id="UP001190700">
    <property type="component" value="Unassembled WGS sequence"/>
</dbReference>
<dbReference type="Gene3D" id="2.160.20.10">
    <property type="entry name" value="Single-stranded right-handed beta-helix, Pectin lyase-like"/>
    <property type="match status" value="1"/>
</dbReference>
<dbReference type="PANTHER" id="PTHR36453:SF1">
    <property type="entry name" value="RIGHT HANDED BETA HELIX DOMAIN-CONTAINING PROTEIN"/>
    <property type="match status" value="1"/>
</dbReference>
<protein>
    <recommendedName>
        <fullName evidence="3">Right handed beta helix domain-containing protein</fullName>
    </recommendedName>
</protein>
<proteinExistence type="predicted"/>
<evidence type="ECO:0000313" key="2">
    <source>
        <dbReference type="Proteomes" id="UP001190700"/>
    </source>
</evidence>
<dbReference type="InterPro" id="IPR011050">
    <property type="entry name" value="Pectin_lyase_fold/virulence"/>
</dbReference>
<dbReference type="SUPFAM" id="SSF51126">
    <property type="entry name" value="Pectin lyase-like"/>
    <property type="match status" value="1"/>
</dbReference>
<name>A0AAE0BYM0_9CHLO</name>
<accession>A0AAE0BYM0</accession>
<dbReference type="InterPro" id="IPR012334">
    <property type="entry name" value="Pectin_lyas_fold"/>
</dbReference>
<organism evidence="1 2">
    <name type="scientific">Cymbomonas tetramitiformis</name>
    <dbReference type="NCBI Taxonomy" id="36881"/>
    <lineage>
        <taxon>Eukaryota</taxon>
        <taxon>Viridiplantae</taxon>
        <taxon>Chlorophyta</taxon>
        <taxon>Pyramimonadophyceae</taxon>
        <taxon>Pyramimonadales</taxon>
        <taxon>Pyramimonadaceae</taxon>
        <taxon>Cymbomonas</taxon>
    </lineage>
</organism>
<evidence type="ECO:0008006" key="3">
    <source>
        <dbReference type="Google" id="ProtNLM"/>
    </source>
</evidence>